<evidence type="ECO:0000313" key="3">
    <source>
        <dbReference type="EMBL" id="MBZ0154832.1"/>
    </source>
</evidence>
<dbReference type="SUPFAM" id="SSF47413">
    <property type="entry name" value="lambda repressor-like DNA-binding domains"/>
    <property type="match status" value="1"/>
</dbReference>
<dbReference type="EMBL" id="JAIOIV010000014">
    <property type="protein sequence ID" value="MBZ0154832.1"/>
    <property type="molecule type" value="Genomic_DNA"/>
</dbReference>
<dbReference type="CDD" id="cd00093">
    <property type="entry name" value="HTH_XRE"/>
    <property type="match status" value="1"/>
</dbReference>
<keyword evidence="1" id="KW-0238">DNA-binding</keyword>
<dbReference type="PANTHER" id="PTHR46797">
    <property type="entry name" value="HTH-TYPE TRANSCRIPTIONAL REGULATOR"/>
    <property type="match status" value="1"/>
</dbReference>
<dbReference type="Proteomes" id="UP000705867">
    <property type="component" value="Unassembled WGS sequence"/>
</dbReference>
<dbReference type="GO" id="GO:0003700">
    <property type="term" value="F:DNA-binding transcription factor activity"/>
    <property type="evidence" value="ECO:0007669"/>
    <property type="project" value="TreeGrafter"/>
</dbReference>
<accession>A0A953M0S1</accession>
<evidence type="ECO:0000256" key="1">
    <source>
        <dbReference type="ARBA" id="ARBA00023125"/>
    </source>
</evidence>
<reference evidence="3" key="2">
    <citation type="submission" date="2021-08" db="EMBL/GenBank/DDBJ databases">
        <authorList>
            <person name="Dalcin Martins P."/>
        </authorList>
    </citation>
    <scope>NUCLEOTIDE SEQUENCE</scope>
    <source>
        <strain evidence="3">MAG_39</strain>
    </source>
</reference>
<name>A0A953M0S1_9BACT</name>
<organism evidence="3 4">
    <name type="scientific">Candidatus Nitrobium versatile</name>
    <dbReference type="NCBI Taxonomy" id="2884831"/>
    <lineage>
        <taxon>Bacteria</taxon>
        <taxon>Pseudomonadati</taxon>
        <taxon>Nitrospirota</taxon>
        <taxon>Nitrospiria</taxon>
        <taxon>Nitrospirales</taxon>
        <taxon>Nitrospiraceae</taxon>
        <taxon>Candidatus Nitrobium</taxon>
    </lineage>
</organism>
<comment type="caution">
    <text evidence="3">The sequence shown here is derived from an EMBL/GenBank/DDBJ whole genome shotgun (WGS) entry which is preliminary data.</text>
</comment>
<dbReference type="PROSITE" id="PS50943">
    <property type="entry name" value="HTH_CROC1"/>
    <property type="match status" value="1"/>
</dbReference>
<sequence length="137" mass="15733">MNLARRGRRKKIRTTQEIGQMIRERRMSLGISQGKLAEYMGTSYQQIQRYETGKSRLDVEDIQAIADALSVPVGDFFRTAANTRRGRKKDSVLLKEDERTLLRLYRNITDRSAKSCVTHVLRFAAKVKTKRGGEGTR</sequence>
<gene>
    <name evidence="3" type="ORF">K8I29_01285</name>
</gene>
<proteinExistence type="predicted"/>
<dbReference type="Gene3D" id="1.10.260.40">
    <property type="entry name" value="lambda repressor-like DNA-binding domains"/>
    <property type="match status" value="1"/>
</dbReference>
<reference evidence="3" key="1">
    <citation type="journal article" date="2021" name="bioRxiv">
        <title>Unraveling nitrogen, sulfur and carbon metabolic pathways and microbial community transcriptional responses to substrate deprivation and toxicity stresses in a bioreactor mimicking anoxic brackish coastal sediment conditions.</title>
        <authorList>
            <person name="Martins P.D."/>
            <person name="Echeveste M.J."/>
            <person name="Arshad A."/>
            <person name="Kurth J."/>
            <person name="Ouboter H."/>
            <person name="Jetten M.S.M."/>
            <person name="Welte C.U."/>
        </authorList>
    </citation>
    <scope>NUCLEOTIDE SEQUENCE</scope>
    <source>
        <strain evidence="3">MAG_39</strain>
    </source>
</reference>
<dbReference type="Pfam" id="PF01381">
    <property type="entry name" value="HTH_3"/>
    <property type="match status" value="1"/>
</dbReference>
<dbReference type="InterPro" id="IPR001387">
    <property type="entry name" value="Cro/C1-type_HTH"/>
</dbReference>
<dbReference type="InterPro" id="IPR050807">
    <property type="entry name" value="TransReg_Diox_bact_type"/>
</dbReference>
<dbReference type="PANTHER" id="PTHR46797:SF1">
    <property type="entry name" value="METHYLPHOSPHONATE SYNTHASE"/>
    <property type="match status" value="1"/>
</dbReference>
<dbReference type="AlphaFoldDB" id="A0A953M0S1"/>
<dbReference type="GO" id="GO:0005829">
    <property type="term" value="C:cytosol"/>
    <property type="evidence" value="ECO:0007669"/>
    <property type="project" value="TreeGrafter"/>
</dbReference>
<dbReference type="InterPro" id="IPR010982">
    <property type="entry name" value="Lambda_DNA-bd_dom_sf"/>
</dbReference>
<feature type="domain" description="HTH cro/C1-type" evidence="2">
    <location>
        <begin position="22"/>
        <end position="76"/>
    </location>
</feature>
<protein>
    <submittedName>
        <fullName evidence="3">Helix-turn-helix domain-containing protein</fullName>
    </submittedName>
</protein>
<evidence type="ECO:0000259" key="2">
    <source>
        <dbReference type="PROSITE" id="PS50943"/>
    </source>
</evidence>
<evidence type="ECO:0000313" key="4">
    <source>
        <dbReference type="Proteomes" id="UP000705867"/>
    </source>
</evidence>
<dbReference type="GO" id="GO:0003677">
    <property type="term" value="F:DNA binding"/>
    <property type="evidence" value="ECO:0007669"/>
    <property type="project" value="UniProtKB-KW"/>
</dbReference>
<dbReference type="SMART" id="SM00530">
    <property type="entry name" value="HTH_XRE"/>
    <property type="match status" value="1"/>
</dbReference>